<gene>
    <name evidence="1" type="ORF">Cfor_09800</name>
</gene>
<name>A0A6L2Q9F6_COPFO</name>
<reference evidence="2" key="1">
    <citation type="submission" date="2020-01" db="EMBL/GenBank/DDBJ databases">
        <title>Draft genome sequence of the Termite Coptotermes fromosanus.</title>
        <authorList>
            <person name="Itakura S."/>
            <person name="Yosikawa Y."/>
            <person name="Umezawa K."/>
        </authorList>
    </citation>
    <scope>NUCLEOTIDE SEQUENCE [LARGE SCALE GENOMIC DNA]</scope>
</reference>
<evidence type="ECO:0000313" key="2">
    <source>
        <dbReference type="Proteomes" id="UP000502823"/>
    </source>
</evidence>
<keyword evidence="2" id="KW-1185">Reference proteome</keyword>
<organism evidence="1 2">
    <name type="scientific">Coptotermes formosanus</name>
    <name type="common">Formosan subterranean termite</name>
    <dbReference type="NCBI Taxonomy" id="36987"/>
    <lineage>
        <taxon>Eukaryota</taxon>
        <taxon>Metazoa</taxon>
        <taxon>Ecdysozoa</taxon>
        <taxon>Arthropoda</taxon>
        <taxon>Hexapoda</taxon>
        <taxon>Insecta</taxon>
        <taxon>Pterygota</taxon>
        <taxon>Neoptera</taxon>
        <taxon>Polyneoptera</taxon>
        <taxon>Dictyoptera</taxon>
        <taxon>Blattodea</taxon>
        <taxon>Blattoidea</taxon>
        <taxon>Termitoidae</taxon>
        <taxon>Rhinotermitidae</taxon>
        <taxon>Coptotermes</taxon>
    </lineage>
</organism>
<evidence type="ECO:0000313" key="1">
    <source>
        <dbReference type="EMBL" id="GFG40212.1"/>
    </source>
</evidence>
<dbReference type="InParanoid" id="A0A6L2Q9F6"/>
<dbReference type="EMBL" id="BLKM01001619">
    <property type="protein sequence ID" value="GFG40212.1"/>
    <property type="molecule type" value="Genomic_DNA"/>
</dbReference>
<accession>A0A6L2Q9F6</accession>
<comment type="caution">
    <text evidence="1">The sequence shown here is derived from an EMBL/GenBank/DDBJ whole genome shotgun (WGS) entry which is preliminary data.</text>
</comment>
<dbReference type="Proteomes" id="UP000502823">
    <property type="component" value="Unassembled WGS sequence"/>
</dbReference>
<dbReference type="AlphaFoldDB" id="A0A6L2Q9F6"/>
<protein>
    <submittedName>
        <fullName evidence="1">Uncharacterized protein</fullName>
    </submittedName>
</protein>
<proteinExistence type="predicted"/>
<sequence>MKESSVHSAKETEWCGVTSSVITQPHIFQEEQLETATANFESYRYIHENFLSAERRCLSMKNLSFKQEDCHIPYT</sequence>